<dbReference type="InterPro" id="IPR017850">
    <property type="entry name" value="Alkaline_phosphatase_core_sf"/>
</dbReference>
<evidence type="ECO:0000256" key="2">
    <source>
        <dbReference type="PROSITE-ProRule" id="PRU00169"/>
    </source>
</evidence>
<organism evidence="4 5">
    <name type="scientific">Proteiniphilum acetatigenes</name>
    <dbReference type="NCBI Taxonomy" id="294710"/>
    <lineage>
        <taxon>Bacteria</taxon>
        <taxon>Pseudomonadati</taxon>
        <taxon>Bacteroidota</taxon>
        <taxon>Bacteroidia</taxon>
        <taxon>Bacteroidales</taxon>
        <taxon>Dysgonomonadaceae</taxon>
        <taxon>Proteiniphilum</taxon>
    </lineage>
</organism>
<dbReference type="InterPro" id="IPR001789">
    <property type="entry name" value="Sig_transdc_resp-reg_receiver"/>
</dbReference>
<dbReference type="Pfam" id="PF00072">
    <property type="entry name" value="Response_reg"/>
    <property type="match status" value="1"/>
</dbReference>
<dbReference type="InterPro" id="IPR050595">
    <property type="entry name" value="Bact_response_regulator"/>
</dbReference>
<gene>
    <name evidence="4" type="ORF">XD92_0231</name>
</gene>
<comment type="caution">
    <text evidence="4">The sequence shown here is derived from an EMBL/GenBank/DDBJ whole genome shotgun (WGS) entry which is preliminary data.</text>
</comment>
<dbReference type="AlphaFoldDB" id="A0A101HKL0"/>
<evidence type="ECO:0000256" key="1">
    <source>
        <dbReference type="ARBA" id="ARBA00022553"/>
    </source>
</evidence>
<dbReference type="SUPFAM" id="SSF52172">
    <property type="entry name" value="CheY-like"/>
    <property type="match status" value="1"/>
</dbReference>
<name>A0A101HKL0_9BACT</name>
<dbReference type="PATRIC" id="fig|294710.3.peg.443"/>
<sequence>MHKAHFLWVDDEIDLMKPYILFLEEKGYMTDCASNGIDALRLCREHHYDILFLDEQMPGMSGLELLTQLSASQPDLPMVMVTRNEDEGIMEQAIGNRITDYLIKPVNPKQVLLTVRKILDQKELVSGRATHSYREAFARMTHEMDRCVSASDWMALYRQLVYWELELDQAAHPLKELLEVQKREANNAFGRFIRRNYEQWMIAPGERPLISPELFEKVLLPLLASEGQLFFILIDNFRLDQWLAVKEIVNSYYTSHDELYCSILPTATPYARNAIFSGLMPRRIAELYPDLWVDEEDERGMNLQEEELIRRQLQRLGICKSFSYHKISSNREGERLMARLPELQKNDLNIIVFNFIDMLSHAGTESKMIRELMTDDAAYRSLTRSWFMHSPLRSILEAIAADGGKVLLTTDHGAIRVKNGVKVAGERDTSVSLRYKLGRNLGYDPAKLFDILHPENCGLPAPHISTRYIFALNNDLLAYPNNYNHWHSHFENSYQHGGVSMEEMLVPLITLTPK</sequence>
<feature type="domain" description="Response regulatory" evidence="3">
    <location>
        <begin position="5"/>
        <end position="119"/>
    </location>
</feature>
<dbReference type="EMBL" id="LGGN01000022">
    <property type="protein sequence ID" value="KUK78542.1"/>
    <property type="molecule type" value="Genomic_DNA"/>
</dbReference>
<dbReference type="InterPro" id="IPR011006">
    <property type="entry name" value="CheY-like_superfamily"/>
</dbReference>
<proteinExistence type="predicted"/>
<dbReference type="CDD" id="cd00156">
    <property type="entry name" value="REC"/>
    <property type="match status" value="1"/>
</dbReference>
<dbReference type="SMART" id="SM00448">
    <property type="entry name" value="REC"/>
    <property type="match status" value="1"/>
</dbReference>
<feature type="modified residue" description="4-aspartylphosphate" evidence="2">
    <location>
        <position position="54"/>
    </location>
</feature>
<dbReference type="SUPFAM" id="SSF53649">
    <property type="entry name" value="Alkaline phosphatase-like"/>
    <property type="match status" value="1"/>
</dbReference>
<reference evidence="5" key="1">
    <citation type="journal article" date="2015" name="MBio">
        <title>Genome-Resolved Metagenomic Analysis Reveals Roles for Candidate Phyla and Other Microbial Community Members in Biogeochemical Transformations in Oil Reservoirs.</title>
        <authorList>
            <person name="Hu P."/>
            <person name="Tom L."/>
            <person name="Singh A."/>
            <person name="Thomas B.C."/>
            <person name="Baker B.J."/>
            <person name="Piceno Y.M."/>
            <person name="Andersen G.L."/>
            <person name="Banfield J.F."/>
        </authorList>
    </citation>
    <scope>NUCLEOTIDE SEQUENCE [LARGE SCALE GENOMIC DNA]</scope>
</reference>
<evidence type="ECO:0000313" key="4">
    <source>
        <dbReference type="EMBL" id="KUK78542.1"/>
    </source>
</evidence>
<dbReference type="GO" id="GO:0000160">
    <property type="term" value="P:phosphorelay signal transduction system"/>
    <property type="evidence" value="ECO:0007669"/>
    <property type="project" value="InterPro"/>
</dbReference>
<dbReference type="PROSITE" id="PS50110">
    <property type="entry name" value="RESPONSE_REGULATORY"/>
    <property type="match status" value="1"/>
</dbReference>
<dbReference type="Proteomes" id="UP000053860">
    <property type="component" value="Unassembled WGS sequence"/>
</dbReference>
<dbReference type="PANTHER" id="PTHR44591">
    <property type="entry name" value="STRESS RESPONSE REGULATOR PROTEIN 1"/>
    <property type="match status" value="1"/>
</dbReference>
<protein>
    <submittedName>
        <fullName evidence="4">PglZ domain protein</fullName>
    </submittedName>
</protein>
<accession>A0A101HKL0</accession>
<dbReference type="PANTHER" id="PTHR44591:SF3">
    <property type="entry name" value="RESPONSE REGULATORY DOMAIN-CONTAINING PROTEIN"/>
    <property type="match status" value="1"/>
</dbReference>
<keyword evidence="1 2" id="KW-0597">Phosphoprotein</keyword>
<dbReference type="Pfam" id="PF08665">
    <property type="entry name" value="PglZ"/>
    <property type="match status" value="1"/>
</dbReference>
<dbReference type="Gene3D" id="3.40.50.2300">
    <property type="match status" value="1"/>
</dbReference>
<evidence type="ECO:0000313" key="5">
    <source>
        <dbReference type="Proteomes" id="UP000053860"/>
    </source>
</evidence>
<evidence type="ECO:0000259" key="3">
    <source>
        <dbReference type="PROSITE" id="PS50110"/>
    </source>
</evidence>